<evidence type="ECO:0000313" key="1">
    <source>
        <dbReference type="EMBL" id="KAJ1183927.1"/>
    </source>
</evidence>
<dbReference type="Proteomes" id="UP001066276">
    <property type="component" value="Chromosome 3_1"/>
</dbReference>
<proteinExistence type="predicted"/>
<sequence length="161" mass="17801">MLPIELAVMVRRVKPLLPASTSASCRCHQPWAGYAAREDSGRYGLTGRPPMSILAILGGSHLSLTSRAATVASLPGPSVRSWTPTPPQLLPCPGCRAVESDSLRGHAARLSDRSPRLSPQSRHHPLVASRVCFRAAGGFRWPHIRRLQFFRKLRRLVEDFY</sequence>
<evidence type="ECO:0000313" key="2">
    <source>
        <dbReference type="Proteomes" id="UP001066276"/>
    </source>
</evidence>
<accession>A0AAV7U4V2</accession>
<dbReference type="EMBL" id="JANPWB010000005">
    <property type="protein sequence ID" value="KAJ1183927.1"/>
    <property type="molecule type" value="Genomic_DNA"/>
</dbReference>
<keyword evidence="2" id="KW-1185">Reference proteome</keyword>
<gene>
    <name evidence="1" type="ORF">NDU88_000737</name>
</gene>
<name>A0AAV7U4V2_PLEWA</name>
<comment type="caution">
    <text evidence="1">The sequence shown here is derived from an EMBL/GenBank/DDBJ whole genome shotgun (WGS) entry which is preliminary data.</text>
</comment>
<dbReference type="AlphaFoldDB" id="A0AAV7U4V2"/>
<protein>
    <submittedName>
        <fullName evidence="1">Uncharacterized protein</fullName>
    </submittedName>
</protein>
<reference evidence="1" key="1">
    <citation type="journal article" date="2022" name="bioRxiv">
        <title>Sequencing and chromosome-scale assembly of the giantPleurodeles waltlgenome.</title>
        <authorList>
            <person name="Brown T."/>
            <person name="Elewa A."/>
            <person name="Iarovenko S."/>
            <person name="Subramanian E."/>
            <person name="Araus A.J."/>
            <person name="Petzold A."/>
            <person name="Susuki M."/>
            <person name="Suzuki K.-i.T."/>
            <person name="Hayashi T."/>
            <person name="Toyoda A."/>
            <person name="Oliveira C."/>
            <person name="Osipova E."/>
            <person name="Leigh N.D."/>
            <person name="Simon A."/>
            <person name="Yun M.H."/>
        </authorList>
    </citation>
    <scope>NUCLEOTIDE SEQUENCE</scope>
    <source>
        <strain evidence="1">20211129_DDA</strain>
        <tissue evidence="1">Liver</tissue>
    </source>
</reference>
<organism evidence="1 2">
    <name type="scientific">Pleurodeles waltl</name>
    <name type="common">Iberian ribbed newt</name>
    <dbReference type="NCBI Taxonomy" id="8319"/>
    <lineage>
        <taxon>Eukaryota</taxon>
        <taxon>Metazoa</taxon>
        <taxon>Chordata</taxon>
        <taxon>Craniata</taxon>
        <taxon>Vertebrata</taxon>
        <taxon>Euteleostomi</taxon>
        <taxon>Amphibia</taxon>
        <taxon>Batrachia</taxon>
        <taxon>Caudata</taxon>
        <taxon>Salamandroidea</taxon>
        <taxon>Salamandridae</taxon>
        <taxon>Pleurodelinae</taxon>
        <taxon>Pleurodeles</taxon>
    </lineage>
</organism>